<dbReference type="GO" id="GO:0071555">
    <property type="term" value="P:cell wall organization"/>
    <property type="evidence" value="ECO:0007669"/>
    <property type="project" value="UniProtKB-KW"/>
</dbReference>
<evidence type="ECO:0000256" key="1">
    <source>
        <dbReference type="ARBA" id="ARBA00004752"/>
    </source>
</evidence>
<dbReference type="InterPro" id="IPR035911">
    <property type="entry name" value="MurE/MurF_N"/>
</dbReference>
<evidence type="ECO:0000256" key="14">
    <source>
        <dbReference type="ARBA" id="ARBA00066633"/>
    </source>
</evidence>
<dbReference type="InterPro" id="IPR013221">
    <property type="entry name" value="Mur_ligase_cen"/>
</dbReference>
<keyword evidence="19" id="KW-0460">Magnesium</keyword>
<evidence type="ECO:0000256" key="6">
    <source>
        <dbReference type="ARBA" id="ARBA00022741"/>
    </source>
</evidence>
<reference evidence="25" key="1">
    <citation type="submission" date="2016-08" db="EMBL/GenBank/DDBJ databases">
        <authorList>
            <person name="Holder M.E."/>
            <person name="Ajami N.J."/>
            <person name="Petrosino J.F."/>
        </authorList>
    </citation>
    <scope>NUCLEOTIDE SEQUENCE [LARGE SCALE GENOMIC DNA]</scope>
    <source>
        <strain evidence="25">F0677</strain>
    </source>
</reference>
<dbReference type="GO" id="GO:0009252">
    <property type="term" value="P:peptidoglycan biosynthetic process"/>
    <property type="evidence" value="ECO:0007669"/>
    <property type="project" value="UniProtKB-UniRule"/>
</dbReference>
<comment type="subcellular location">
    <subcellularLocation>
        <location evidence="19 20">Cytoplasm</location>
    </subcellularLocation>
</comment>
<comment type="PTM">
    <text evidence="19">Carboxylation is probably crucial for Mg(2+) binding and, consequently, for the gamma-phosphate positioning of ATP.</text>
</comment>
<evidence type="ECO:0000259" key="22">
    <source>
        <dbReference type="Pfam" id="PF02875"/>
    </source>
</evidence>
<evidence type="ECO:0000256" key="12">
    <source>
        <dbReference type="ARBA" id="ARBA00050251"/>
    </source>
</evidence>
<dbReference type="EMBL" id="CP017037">
    <property type="protein sequence ID" value="AOH38988.1"/>
    <property type="molecule type" value="Genomic_DNA"/>
</dbReference>
<proteinExistence type="inferred from homology"/>
<comment type="pathway">
    <text evidence="1 19 20">Cell wall biogenesis; peptidoglycan biosynthesis.</text>
</comment>
<dbReference type="PANTHER" id="PTHR23135:SF4">
    <property type="entry name" value="UDP-N-ACETYLMURAMOYL-L-ALANYL-D-GLUTAMATE--2,6-DIAMINOPIMELATE LIGASE MURE HOMOLOG, CHLOROPLASTIC"/>
    <property type="match status" value="1"/>
</dbReference>
<evidence type="ECO:0000256" key="8">
    <source>
        <dbReference type="ARBA" id="ARBA00022960"/>
    </source>
</evidence>
<evidence type="ECO:0000256" key="11">
    <source>
        <dbReference type="ARBA" id="ARBA00023316"/>
    </source>
</evidence>
<feature type="binding site" evidence="19">
    <location>
        <begin position="111"/>
        <end position="117"/>
    </location>
    <ligand>
        <name>ATP</name>
        <dbReference type="ChEBI" id="CHEBI:30616"/>
    </ligand>
</feature>
<accession>A0A1B3WDE2</accession>
<evidence type="ECO:0000256" key="7">
    <source>
        <dbReference type="ARBA" id="ARBA00022840"/>
    </source>
</evidence>
<dbReference type="Pfam" id="PF01225">
    <property type="entry name" value="Mur_ligase"/>
    <property type="match status" value="1"/>
</dbReference>
<feature type="domain" description="Mur ligase central" evidence="23">
    <location>
        <begin position="109"/>
        <end position="319"/>
    </location>
</feature>
<dbReference type="PANTHER" id="PTHR23135">
    <property type="entry name" value="MUR LIGASE FAMILY MEMBER"/>
    <property type="match status" value="1"/>
</dbReference>
<feature type="binding site" evidence="19">
    <location>
        <position position="475"/>
    </location>
    <ligand>
        <name>meso-2,6-diaminopimelate</name>
        <dbReference type="ChEBI" id="CHEBI:57791"/>
    </ligand>
</feature>
<dbReference type="InterPro" id="IPR018109">
    <property type="entry name" value="Folylpolyglutamate_synth_CS"/>
</dbReference>
<evidence type="ECO:0000256" key="4">
    <source>
        <dbReference type="ARBA" id="ARBA00022598"/>
    </source>
</evidence>
<comment type="function">
    <text evidence="13 19">Catalyzes the addition of meso-diaminopimelic acid to the nucleotide precursor UDP-N-acetylmuramoyl-L-alanyl-D-glutamate (UMAG) in the biosynthesis of bacterial cell-wall peptidoglycan.</text>
</comment>
<feature type="binding site" evidence="19">
    <location>
        <position position="31"/>
    </location>
    <ligand>
        <name>UDP-N-acetyl-alpha-D-muramoyl-L-alanyl-D-glutamate</name>
        <dbReference type="ChEBI" id="CHEBI:83900"/>
    </ligand>
</feature>
<comment type="catalytic activity">
    <reaction evidence="12 19">
        <text>UDP-N-acetyl-alpha-D-muramoyl-L-alanyl-D-glutamate + meso-2,6-diaminopimelate + ATP = UDP-N-acetyl-alpha-D-muramoyl-L-alanyl-gamma-D-glutamyl-meso-2,6-diaminopimelate + ADP + phosphate + H(+)</text>
        <dbReference type="Rhea" id="RHEA:23676"/>
        <dbReference type="ChEBI" id="CHEBI:15378"/>
        <dbReference type="ChEBI" id="CHEBI:30616"/>
        <dbReference type="ChEBI" id="CHEBI:43474"/>
        <dbReference type="ChEBI" id="CHEBI:57791"/>
        <dbReference type="ChEBI" id="CHEBI:83900"/>
        <dbReference type="ChEBI" id="CHEBI:83905"/>
        <dbReference type="ChEBI" id="CHEBI:456216"/>
        <dbReference type="EC" id="6.3.2.13"/>
    </reaction>
</comment>
<evidence type="ECO:0000256" key="15">
    <source>
        <dbReference type="ARBA" id="ARBA00072883"/>
    </source>
</evidence>
<dbReference type="GO" id="GO:0008765">
    <property type="term" value="F:UDP-N-acetylmuramoylalanyl-D-glutamate-2,6-diaminopimelate ligase activity"/>
    <property type="evidence" value="ECO:0007669"/>
    <property type="project" value="UniProtKB-UniRule"/>
</dbReference>
<dbReference type="Pfam" id="PF08245">
    <property type="entry name" value="Mur_ligase_M"/>
    <property type="match status" value="1"/>
</dbReference>
<comment type="cofactor">
    <cofactor evidence="19">
        <name>Mg(2+)</name>
        <dbReference type="ChEBI" id="CHEBI:18420"/>
    </cofactor>
</comment>
<dbReference type="SUPFAM" id="SSF63418">
    <property type="entry name" value="MurE/MurF N-terminal domain"/>
    <property type="match status" value="1"/>
</dbReference>
<evidence type="ECO:0000256" key="18">
    <source>
        <dbReference type="ARBA" id="ARBA00081560"/>
    </source>
</evidence>
<dbReference type="Gene3D" id="3.40.1390.10">
    <property type="entry name" value="MurE/MurF, N-terminal domain"/>
    <property type="match status" value="1"/>
</dbReference>
<evidence type="ECO:0000256" key="10">
    <source>
        <dbReference type="ARBA" id="ARBA00023306"/>
    </source>
</evidence>
<feature type="modified residue" description="N6-carboxylysine" evidence="19">
    <location>
        <position position="220"/>
    </location>
</feature>
<keyword evidence="10 19" id="KW-0131">Cell cycle</keyword>
<feature type="binding site" evidence="19">
    <location>
        <position position="180"/>
    </location>
    <ligand>
        <name>UDP-N-acetyl-alpha-D-muramoyl-L-alanyl-D-glutamate</name>
        <dbReference type="ChEBI" id="CHEBI:83900"/>
    </ligand>
</feature>
<evidence type="ECO:0000256" key="3">
    <source>
        <dbReference type="ARBA" id="ARBA00022490"/>
    </source>
</evidence>
<evidence type="ECO:0000256" key="5">
    <source>
        <dbReference type="ARBA" id="ARBA00022618"/>
    </source>
</evidence>
<evidence type="ECO:0000256" key="20">
    <source>
        <dbReference type="RuleBase" id="RU004135"/>
    </source>
</evidence>
<dbReference type="GO" id="GO:0000287">
    <property type="term" value="F:magnesium ion binding"/>
    <property type="evidence" value="ECO:0007669"/>
    <property type="project" value="UniProtKB-UniRule"/>
</dbReference>
<feature type="domain" description="Mur ligase C-terminal" evidence="22">
    <location>
        <begin position="341"/>
        <end position="473"/>
    </location>
</feature>
<feature type="short sequence motif" description="Meso-diaminopimelate recognition motif" evidence="19">
    <location>
        <begin position="414"/>
        <end position="417"/>
    </location>
</feature>
<keyword evidence="6 19" id="KW-0547">Nucleotide-binding</keyword>
<dbReference type="InterPro" id="IPR000713">
    <property type="entry name" value="Mur_ligase_N"/>
</dbReference>
<dbReference type="UniPathway" id="UPA00219"/>
<dbReference type="GO" id="GO:0008360">
    <property type="term" value="P:regulation of cell shape"/>
    <property type="evidence" value="ECO:0007669"/>
    <property type="project" value="UniProtKB-KW"/>
</dbReference>
<dbReference type="Proteomes" id="UP000094757">
    <property type="component" value="Chromosome"/>
</dbReference>
<dbReference type="InterPro" id="IPR005761">
    <property type="entry name" value="UDP-N-AcMur-Glu-dNH2Pim_ligase"/>
</dbReference>
<dbReference type="EC" id="6.3.2.13" evidence="14 19"/>
<feature type="binding site" evidence="19">
    <location>
        <position position="471"/>
    </location>
    <ligand>
        <name>meso-2,6-diaminopimelate</name>
        <dbReference type="ChEBI" id="CHEBI:57791"/>
    </ligand>
</feature>
<evidence type="ECO:0000256" key="19">
    <source>
        <dbReference type="HAMAP-Rule" id="MF_00208"/>
    </source>
</evidence>
<dbReference type="FunFam" id="3.90.190.20:FF:000006">
    <property type="entry name" value="UDP-N-acetylmuramoyl-L-alanyl-D-glutamate--2,6-diaminopimelate ligase"/>
    <property type="match status" value="1"/>
</dbReference>
<feature type="binding site" evidence="19">
    <location>
        <position position="152"/>
    </location>
    <ligand>
        <name>UDP-N-acetyl-alpha-D-muramoyl-L-alanyl-D-glutamate</name>
        <dbReference type="ChEBI" id="CHEBI:83900"/>
    </ligand>
</feature>
<sequence>MKTLERLIACTEVKSIIGNVNSEVSDITADSREVKKGSLFICLEGVHVDGHDYATVAADRGASVIIASKEINVSDLITVVYVEDTRKAMEDITPYFFDYPSKKMRMIAVTGTNGKTTTTHIIAHILRQQGYKVGVIGTLHWLINEEAYPIRNTTPDVITLQKILYRMEKAGVTHVSMEVSSHALSLNRIAGCEFDTAIFTNLTQDHLDYHKTMESYAETKARLFSLVSADKHSKPLKSGIINIDDSYATIMKSFVNKKTFCPVFTYGIENEADLQAINIKFSRQALSFDLKMDDITYSVHTKLVGRFNVYNTLAAIGAALSEGIRIDQIISALSTFTTVPGRFEIVDEGQPFTVIVDYAHTPDGLENILKTTREFTKGRIITVFGCGGDRDRKKRPIMGEIAALYSDIIIITSDNPRSEEPAFIISEIEDGVRKAINNGYVFSYEVLIDRRDAISHAIQIGKSGDTILIAGKGHETYQIIKDKIIHFDDREEARNIIRKCR</sequence>
<evidence type="ECO:0000256" key="13">
    <source>
        <dbReference type="ARBA" id="ARBA00056782"/>
    </source>
</evidence>
<keyword evidence="3 19" id="KW-0963">Cytoplasm</keyword>
<dbReference type="GO" id="GO:0005737">
    <property type="term" value="C:cytoplasm"/>
    <property type="evidence" value="ECO:0007669"/>
    <property type="project" value="UniProtKB-SubCell"/>
</dbReference>
<evidence type="ECO:0000256" key="2">
    <source>
        <dbReference type="ARBA" id="ARBA00005898"/>
    </source>
</evidence>
<feature type="binding site" evidence="19">
    <location>
        <position position="390"/>
    </location>
    <ligand>
        <name>meso-2,6-diaminopimelate</name>
        <dbReference type="ChEBI" id="CHEBI:57791"/>
    </ligand>
</feature>
<feature type="domain" description="Mur ligase N-terminal catalytic" evidence="21">
    <location>
        <begin position="24"/>
        <end position="82"/>
    </location>
</feature>
<dbReference type="NCBIfam" id="TIGR01085">
    <property type="entry name" value="murE"/>
    <property type="match status" value="1"/>
</dbReference>
<dbReference type="SUPFAM" id="SSF53623">
    <property type="entry name" value="MurD-like peptide ligases, catalytic domain"/>
    <property type="match status" value="1"/>
</dbReference>
<organism evidence="24 25">
    <name type="scientific">Dialister pneumosintes</name>
    <dbReference type="NCBI Taxonomy" id="39950"/>
    <lineage>
        <taxon>Bacteria</taxon>
        <taxon>Bacillati</taxon>
        <taxon>Bacillota</taxon>
        <taxon>Negativicutes</taxon>
        <taxon>Veillonellales</taxon>
        <taxon>Veillonellaceae</taxon>
        <taxon>Dialister</taxon>
    </lineage>
</organism>
<protein>
    <recommendedName>
        <fullName evidence="15 19">UDP-N-acetylmuramoyl-L-alanyl-D-glutamate--2,6-diaminopimelate ligase</fullName>
        <ecNumber evidence="14 19">6.3.2.13</ecNumber>
    </recommendedName>
    <alternativeName>
        <fullName evidence="16 19">Meso-A2pm-adding enzyme</fullName>
    </alternativeName>
    <alternativeName>
        <fullName evidence="17 19">Meso-diaminopimelate-adding enzyme</fullName>
    </alternativeName>
    <alternativeName>
        <fullName evidence="18 19">UDP-MurNAc-L-Ala-D-Glu:meso-diaminopimelate ligase</fullName>
    </alternativeName>
    <alternativeName>
        <fullName evidence="19">UDP-MurNAc-tripeptide synthetase</fullName>
    </alternativeName>
    <alternativeName>
        <fullName evidence="19">UDP-N-acetylmuramyl-tripeptide synthetase</fullName>
    </alternativeName>
</protein>
<comment type="caution">
    <text evidence="19">Lacks conserved residue(s) required for the propagation of feature annotation.</text>
</comment>
<evidence type="ECO:0000256" key="17">
    <source>
        <dbReference type="ARBA" id="ARBA00076158"/>
    </source>
</evidence>
<name>A0A1B3WDE2_9FIRM</name>
<feature type="binding site" evidence="19">
    <location>
        <position position="188"/>
    </location>
    <ligand>
        <name>UDP-N-acetyl-alpha-D-muramoyl-L-alanyl-D-glutamate</name>
        <dbReference type="ChEBI" id="CHEBI:83900"/>
    </ligand>
</feature>
<keyword evidence="11 19" id="KW-0961">Cell wall biogenesis/degradation</keyword>
<dbReference type="SUPFAM" id="SSF53244">
    <property type="entry name" value="MurD-like peptide ligases, peptide-binding domain"/>
    <property type="match status" value="1"/>
</dbReference>
<dbReference type="KEGG" id="dpn:BCB69_02760"/>
<dbReference type="PROSITE" id="PS01011">
    <property type="entry name" value="FOLYLPOLYGLU_SYNT_1"/>
    <property type="match status" value="1"/>
</dbReference>
<keyword evidence="7 19" id="KW-0067">ATP-binding</keyword>
<keyword evidence="4 19" id="KW-0436">Ligase</keyword>
<dbReference type="GO" id="GO:0004326">
    <property type="term" value="F:tetrahydrofolylpolyglutamate synthase activity"/>
    <property type="evidence" value="ECO:0007669"/>
    <property type="project" value="InterPro"/>
</dbReference>
<dbReference type="HAMAP" id="MF_00208">
    <property type="entry name" value="MurE"/>
    <property type="match status" value="1"/>
</dbReference>
<comment type="similarity">
    <text evidence="2 19">Belongs to the MurCDEF family. MurE subfamily.</text>
</comment>
<dbReference type="NCBIfam" id="NF001124">
    <property type="entry name" value="PRK00139.1-2"/>
    <property type="match status" value="1"/>
</dbReference>
<dbReference type="Gene3D" id="3.40.1190.10">
    <property type="entry name" value="Mur-like, catalytic domain"/>
    <property type="match status" value="1"/>
</dbReference>
<dbReference type="STRING" id="39950.BCB69_02760"/>
<evidence type="ECO:0000256" key="16">
    <source>
        <dbReference type="ARBA" id="ARBA00075482"/>
    </source>
</evidence>
<feature type="binding site" evidence="19">
    <location>
        <begin position="414"/>
        <end position="417"/>
    </location>
    <ligand>
        <name>meso-2,6-diaminopimelate</name>
        <dbReference type="ChEBI" id="CHEBI:57791"/>
    </ligand>
</feature>
<dbReference type="RefSeq" id="WP_069176954.1">
    <property type="nucleotide sequence ID" value="NZ_CP017037.1"/>
</dbReference>
<keyword evidence="9 19" id="KW-0573">Peptidoglycan synthesis</keyword>
<dbReference type="Gene3D" id="3.90.190.20">
    <property type="entry name" value="Mur ligase, C-terminal domain"/>
    <property type="match status" value="1"/>
</dbReference>
<keyword evidence="8 19" id="KW-0133">Cell shape</keyword>
<dbReference type="NCBIfam" id="NF001126">
    <property type="entry name" value="PRK00139.1-4"/>
    <property type="match status" value="1"/>
</dbReference>
<evidence type="ECO:0000313" key="24">
    <source>
        <dbReference type="EMBL" id="AOH38988.1"/>
    </source>
</evidence>
<evidence type="ECO:0000259" key="23">
    <source>
        <dbReference type="Pfam" id="PF08245"/>
    </source>
</evidence>
<evidence type="ECO:0000313" key="25">
    <source>
        <dbReference type="Proteomes" id="UP000094757"/>
    </source>
</evidence>
<dbReference type="InterPro" id="IPR004101">
    <property type="entry name" value="Mur_ligase_C"/>
</dbReference>
<evidence type="ECO:0000259" key="21">
    <source>
        <dbReference type="Pfam" id="PF01225"/>
    </source>
</evidence>
<dbReference type="InterPro" id="IPR036615">
    <property type="entry name" value="Mur_ligase_C_dom_sf"/>
</dbReference>
<keyword evidence="5 19" id="KW-0132">Cell division</keyword>
<dbReference type="GO" id="GO:0051301">
    <property type="term" value="P:cell division"/>
    <property type="evidence" value="ECO:0007669"/>
    <property type="project" value="UniProtKB-KW"/>
</dbReference>
<dbReference type="GO" id="GO:0005524">
    <property type="term" value="F:ATP binding"/>
    <property type="evidence" value="ECO:0007669"/>
    <property type="project" value="UniProtKB-UniRule"/>
</dbReference>
<evidence type="ECO:0000256" key="9">
    <source>
        <dbReference type="ARBA" id="ARBA00022984"/>
    </source>
</evidence>
<feature type="binding site" evidence="19">
    <location>
        <begin position="153"/>
        <end position="154"/>
    </location>
    <ligand>
        <name>UDP-N-acetyl-alpha-D-muramoyl-L-alanyl-D-glutamate</name>
        <dbReference type="ChEBI" id="CHEBI:83900"/>
    </ligand>
</feature>
<dbReference type="InterPro" id="IPR036565">
    <property type="entry name" value="Mur-like_cat_sf"/>
</dbReference>
<dbReference type="Pfam" id="PF02875">
    <property type="entry name" value="Mur_ligase_C"/>
    <property type="match status" value="1"/>
</dbReference>
<gene>
    <name evidence="19" type="primary">murE</name>
    <name evidence="24" type="ORF">BCB69_02760</name>
</gene>
<dbReference type="AlphaFoldDB" id="A0A1B3WDE2"/>